<name>A0A9K3N856_HELAN</name>
<comment type="caution">
    <text evidence="1">The sequence shown here is derived from an EMBL/GenBank/DDBJ whole genome shotgun (WGS) entry which is preliminary data.</text>
</comment>
<dbReference type="Gramene" id="mRNA:HanXRQr2_Chr09g0383851">
    <property type="protein sequence ID" value="mRNA:HanXRQr2_Chr09g0383851"/>
    <property type="gene ID" value="HanXRQr2_Chr09g0383851"/>
</dbReference>
<dbReference type="Proteomes" id="UP000215914">
    <property type="component" value="Unassembled WGS sequence"/>
</dbReference>
<organism evidence="1 2">
    <name type="scientific">Helianthus annuus</name>
    <name type="common">Common sunflower</name>
    <dbReference type="NCBI Taxonomy" id="4232"/>
    <lineage>
        <taxon>Eukaryota</taxon>
        <taxon>Viridiplantae</taxon>
        <taxon>Streptophyta</taxon>
        <taxon>Embryophyta</taxon>
        <taxon>Tracheophyta</taxon>
        <taxon>Spermatophyta</taxon>
        <taxon>Magnoliopsida</taxon>
        <taxon>eudicotyledons</taxon>
        <taxon>Gunneridae</taxon>
        <taxon>Pentapetalae</taxon>
        <taxon>asterids</taxon>
        <taxon>campanulids</taxon>
        <taxon>Asterales</taxon>
        <taxon>Asteraceae</taxon>
        <taxon>Asteroideae</taxon>
        <taxon>Heliantheae alliance</taxon>
        <taxon>Heliantheae</taxon>
        <taxon>Helianthus</taxon>
    </lineage>
</organism>
<dbReference type="AlphaFoldDB" id="A0A9K3N856"/>
<dbReference type="EMBL" id="MNCJ02000324">
    <property type="protein sequence ID" value="KAF5790489.1"/>
    <property type="molecule type" value="Genomic_DNA"/>
</dbReference>
<evidence type="ECO:0000313" key="2">
    <source>
        <dbReference type="Proteomes" id="UP000215914"/>
    </source>
</evidence>
<keyword evidence="2" id="KW-1185">Reference proteome</keyword>
<sequence>MQMTTTSSVNPYINTRIVKLENVTVIPILLLSTAHEGFYKCIRVGPCHLICRFWWLFISPNRSLFLMMCNQARNLILLHRRLWLIHIKIDHRRIYRGDPQANQIYRIQYTGAGNKKEEKNELDPLNYLRQSG</sequence>
<reference evidence="1" key="1">
    <citation type="journal article" date="2017" name="Nature">
        <title>The sunflower genome provides insights into oil metabolism, flowering and Asterid evolution.</title>
        <authorList>
            <person name="Badouin H."/>
            <person name="Gouzy J."/>
            <person name="Grassa C.J."/>
            <person name="Murat F."/>
            <person name="Staton S.E."/>
            <person name="Cottret L."/>
            <person name="Lelandais-Briere C."/>
            <person name="Owens G.L."/>
            <person name="Carrere S."/>
            <person name="Mayjonade B."/>
            <person name="Legrand L."/>
            <person name="Gill N."/>
            <person name="Kane N.C."/>
            <person name="Bowers J.E."/>
            <person name="Hubner S."/>
            <person name="Bellec A."/>
            <person name="Berard A."/>
            <person name="Berges H."/>
            <person name="Blanchet N."/>
            <person name="Boniface M.C."/>
            <person name="Brunel D."/>
            <person name="Catrice O."/>
            <person name="Chaidir N."/>
            <person name="Claudel C."/>
            <person name="Donnadieu C."/>
            <person name="Faraut T."/>
            <person name="Fievet G."/>
            <person name="Helmstetter N."/>
            <person name="King M."/>
            <person name="Knapp S.J."/>
            <person name="Lai Z."/>
            <person name="Le Paslier M.C."/>
            <person name="Lippi Y."/>
            <person name="Lorenzon L."/>
            <person name="Mandel J.R."/>
            <person name="Marage G."/>
            <person name="Marchand G."/>
            <person name="Marquand E."/>
            <person name="Bret-Mestries E."/>
            <person name="Morien E."/>
            <person name="Nambeesan S."/>
            <person name="Nguyen T."/>
            <person name="Pegot-Espagnet P."/>
            <person name="Pouilly N."/>
            <person name="Raftis F."/>
            <person name="Sallet E."/>
            <person name="Schiex T."/>
            <person name="Thomas J."/>
            <person name="Vandecasteele C."/>
            <person name="Vares D."/>
            <person name="Vear F."/>
            <person name="Vautrin S."/>
            <person name="Crespi M."/>
            <person name="Mangin B."/>
            <person name="Burke J.M."/>
            <person name="Salse J."/>
            <person name="Munos S."/>
            <person name="Vincourt P."/>
            <person name="Rieseberg L.H."/>
            <person name="Langlade N.B."/>
        </authorList>
    </citation>
    <scope>NUCLEOTIDE SEQUENCE</scope>
    <source>
        <tissue evidence="1">Leaves</tissue>
    </source>
</reference>
<gene>
    <name evidence="1" type="ORF">HanXRQr2_Chr09g0383851</name>
</gene>
<protein>
    <submittedName>
        <fullName evidence="1">Uncharacterized protein</fullName>
    </submittedName>
</protein>
<accession>A0A9K3N856</accession>
<reference evidence="1" key="2">
    <citation type="submission" date="2020-06" db="EMBL/GenBank/DDBJ databases">
        <title>Helianthus annuus Genome sequencing and assembly Release 2.</title>
        <authorList>
            <person name="Gouzy J."/>
            <person name="Langlade N."/>
            <person name="Munos S."/>
        </authorList>
    </citation>
    <scope>NUCLEOTIDE SEQUENCE</scope>
    <source>
        <tissue evidence="1">Leaves</tissue>
    </source>
</reference>
<evidence type="ECO:0000313" key="1">
    <source>
        <dbReference type="EMBL" id="KAF5790489.1"/>
    </source>
</evidence>
<proteinExistence type="predicted"/>